<dbReference type="Proteomes" id="UP000183832">
    <property type="component" value="Unassembled WGS sequence"/>
</dbReference>
<keyword evidence="1" id="KW-0472">Membrane</keyword>
<reference evidence="2 3" key="1">
    <citation type="submission" date="2015-04" db="EMBL/GenBank/DDBJ databases">
        <authorList>
            <person name="Syromyatnikov M.Y."/>
            <person name="Popov V.N."/>
        </authorList>
    </citation>
    <scope>NUCLEOTIDE SEQUENCE [LARGE SCALE GENOMIC DNA]</scope>
</reference>
<dbReference type="AlphaFoldDB" id="A0A1J1HUM2"/>
<feature type="transmembrane region" description="Helical" evidence="1">
    <location>
        <begin position="29"/>
        <end position="52"/>
    </location>
</feature>
<proteinExistence type="predicted"/>
<dbReference type="EMBL" id="CVRI01000017">
    <property type="protein sequence ID" value="CRK90206.1"/>
    <property type="molecule type" value="Genomic_DNA"/>
</dbReference>
<keyword evidence="1" id="KW-0812">Transmembrane</keyword>
<accession>A0A1J1HUM2</accession>
<sequence>MLKDSVVPKMCELCGREIFTSITNVHVMLFMFVAHLAQYFYIILVFVSSIYAEAVLVSNIEMPTYYTFIFVLDH</sequence>
<evidence type="ECO:0000313" key="3">
    <source>
        <dbReference type="Proteomes" id="UP000183832"/>
    </source>
</evidence>
<keyword evidence="1" id="KW-1133">Transmembrane helix</keyword>
<gene>
    <name evidence="2" type="ORF">CLUMA_CG003920</name>
</gene>
<name>A0A1J1HUM2_9DIPT</name>
<keyword evidence="3" id="KW-1185">Reference proteome</keyword>
<evidence type="ECO:0000256" key="1">
    <source>
        <dbReference type="SAM" id="Phobius"/>
    </source>
</evidence>
<organism evidence="2 3">
    <name type="scientific">Clunio marinus</name>
    <dbReference type="NCBI Taxonomy" id="568069"/>
    <lineage>
        <taxon>Eukaryota</taxon>
        <taxon>Metazoa</taxon>
        <taxon>Ecdysozoa</taxon>
        <taxon>Arthropoda</taxon>
        <taxon>Hexapoda</taxon>
        <taxon>Insecta</taxon>
        <taxon>Pterygota</taxon>
        <taxon>Neoptera</taxon>
        <taxon>Endopterygota</taxon>
        <taxon>Diptera</taxon>
        <taxon>Nematocera</taxon>
        <taxon>Chironomoidea</taxon>
        <taxon>Chironomidae</taxon>
        <taxon>Clunio</taxon>
    </lineage>
</organism>
<protein>
    <submittedName>
        <fullName evidence="2">CLUMA_CG003920, isoform A</fullName>
    </submittedName>
</protein>
<evidence type="ECO:0000313" key="2">
    <source>
        <dbReference type="EMBL" id="CRK90206.1"/>
    </source>
</evidence>